<dbReference type="InterPro" id="IPR036291">
    <property type="entry name" value="NAD(P)-bd_dom_sf"/>
</dbReference>
<evidence type="ECO:0000256" key="1">
    <source>
        <dbReference type="ARBA" id="ARBA00004141"/>
    </source>
</evidence>
<keyword evidence="6 10" id="KW-1133">Transmembrane helix</keyword>
<dbReference type="GO" id="GO:0080019">
    <property type="term" value="F:alcohol-forming very long-chain fatty acyl-CoA reductase activity"/>
    <property type="evidence" value="ECO:0007669"/>
    <property type="project" value="InterPro"/>
</dbReference>
<dbReference type="OMA" id="MHIMMAI"/>
<evidence type="ECO:0000256" key="10">
    <source>
        <dbReference type="RuleBase" id="RU363097"/>
    </source>
</evidence>
<dbReference type="SUPFAM" id="SSF51735">
    <property type="entry name" value="NAD(P)-binding Rossmann-fold domains"/>
    <property type="match status" value="1"/>
</dbReference>
<keyword evidence="3 10" id="KW-0444">Lipid biosynthesis</keyword>
<dbReference type="InterPro" id="IPR033640">
    <property type="entry name" value="FAR_C"/>
</dbReference>
<evidence type="ECO:0000313" key="13">
    <source>
        <dbReference type="EMBL" id="KDR15980.1"/>
    </source>
</evidence>
<dbReference type="Pfam" id="PF03015">
    <property type="entry name" value="Sterile"/>
    <property type="match status" value="1"/>
</dbReference>
<dbReference type="GO" id="GO:0035336">
    <property type="term" value="P:long-chain fatty-acyl-CoA metabolic process"/>
    <property type="evidence" value="ECO:0007669"/>
    <property type="project" value="TreeGrafter"/>
</dbReference>
<gene>
    <name evidence="13" type="ORF">L798_10329</name>
</gene>
<dbReference type="GO" id="GO:0016020">
    <property type="term" value="C:membrane"/>
    <property type="evidence" value="ECO:0007669"/>
    <property type="project" value="UniProtKB-SubCell"/>
</dbReference>
<dbReference type="Gene3D" id="3.40.50.720">
    <property type="entry name" value="NAD(P)-binding Rossmann-like Domain"/>
    <property type="match status" value="1"/>
</dbReference>
<evidence type="ECO:0000256" key="8">
    <source>
        <dbReference type="ARBA" id="ARBA00023136"/>
    </source>
</evidence>
<dbReference type="CDD" id="cd09071">
    <property type="entry name" value="FAR_C"/>
    <property type="match status" value="1"/>
</dbReference>
<dbReference type="InterPro" id="IPR013120">
    <property type="entry name" value="FAR_NAD-bd"/>
</dbReference>
<keyword evidence="4 10" id="KW-0812">Transmembrane</keyword>
<dbReference type="GO" id="GO:0005777">
    <property type="term" value="C:peroxisome"/>
    <property type="evidence" value="ECO:0007669"/>
    <property type="project" value="TreeGrafter"/>
</dbReference>
<sequence>MENIPKFFQDKHVLVTGGTGFMGKVLLEKILRSCPDVGNIYVLMRPKKQKDPRDRIKDITDLPLFDVLKHKYPENLKKLVPISGDCLELGLGLSPTDRQTLQEKVSIVFHSAASVRFDDTLKYATLINTRGTREVMLLARNMRNLKVLVHVSTSYSNCDRSVVEEIVYPPHADWRKIIDIVENTDEHTLNVLTQKILGNLPNTYIFTKSIAEHVVKDLGENLPVVIIRPSIVISTLNDPFPGWIDNFNGPIGLLVGGGKGILRVCLGNPNTVMDHMPVDIAIKVMCIAAWEKGSSNDISEPSVYNATSSELKNISLRELVDLGFEVMTECPVDNSLWKPYVYITDNKLLYFWRMVLVHLIQLRLSKRKPMLLKLQRRIFVASVALFYFATNTWQFKNDKMLWLRDRMHSSDKKEFGFDGVEDLDNKEFFMNATKAASVYLLKEPADKTHARKHYARMWWLDAVFLVLRIIFIFWVVYNSTMVQNSLLNICTAITDVIYYDDPSNLSPSDTQNDHNIKLP</sequence>
<keyword evidence="7 10" id="KW-0443">Lipid metabolism</keyword>
<protein>
    <recommendedName>
        <fullName evidence="10">Fatty acyl-CoA reductase</fullName>
        <ecNumber evidence="10">1.2.1.84</ecNumber>
    </recommendedName>
</protein>
<keyword evidence="14" id="KW-1185">Reference proteome</keyword>
<dbReference type="InParanoid" id="A0A067QZV4"/>
<evidence type="ECO:0000256" key="7">
    <source>
        <dbReference type="ARBA" id="ARBA00023098"/>
    </source>
</evidence>
<dbReference type="AlphaFoldDB" id="A0A067QZV4"/>
<feature type="transmembrane region" description="Helical" evidence="10">
    <location>
        <begin position="377"/>
        <end position="395"/>
    </location>
</feature>
<organism evidence="13 14">
    <name type="scientific">Zootermopsis nevadensis</name>
    <name type="common">Dampwood termite</name>
    <dbReference type="NCBI Taxonomy" id="136037"/>
    <lineage>
        <taxon>Eukaryota</taxon>
        <taxon>Metazoa</taxon>
        <taxon>Ecdysozoa</taxon>
        <taxon>Arthropoda</taxon>
        <taxon>Hexapoda</taxon>
        <taxon>Insecta</taxon>
        <taxon>Pterygota</taxon>
        <taxon>Neoptera</taxon>
        <taxon>Polyneoptera</taxon>
        <taxon>Dictyoptera</taxon>
        <taxon>Blattodea</taxon>
        <taxon>Blattoidea</taxon>
        <taxon>Termitoidae</taxon>
        <taxon>Termopsidae</taxon>
        <taxon>Zootermopsis</taxon>
    </lineage>
</organism>
<keyword evidence="10" id="KW-0560">Oxidoreductase</keyword>
<evidence type="ECO:0000313" key="14">
    <source>
        <dbReference type="Proteomes" id="UP000027135"/>
    </source>
</evidence>
<reference evidence="13 14" key="1">
    <citation type="journal article" date="2014" name="Nat. Commun.">
        <title>Molecular traces of alternative social organization in a termite genome.</title>
        <authorList>
            <person name="Terrapon N."/>
            <person name="Li C."/>
            <person name="Robertson H.M."/>
            <person name="Ji L."/>
            <person name="Meng X."/>
            <person name="Booth W."/>
            <person name="Chen Z."/>
            <person name="Childers C.P."/>
            <person name="Glastad K.M."/>
            <person name="Gokhale K."/>
            <person name="Gowin J."/>
            <person name="Gronenberg W."/>
            <person name="Hermansen R.A."/>
            <person name="Hu H."/>
            <person name="Hunt B.G."/>
            <person name="Huylmans A.K."/>
            <person name="Khalil S.M."/>
            <person name="Mitchell R.D."/>
            <person name="Munoz-Torres M.C."/>
            <person name="Mustard J.A."/>
            <person name="Pan H."/>
            <person name="Reese J.T."/>
            <person name="Scharf M.E."/>
            <person name="Sun F."/>
            <person name="Vogel H."/>
            <person name="Xiao J."/>
            <person name="Yang W."/>
            <person name="Yang Z."/>
            <person name="Yang Z."/>
            <person name="Zhou J."/>
            <person name="Zhu J."/>
            <person name="Brent C.S."/>
            <person name="Elsik C.G."/>
            <person name="Goodisman M.A."/>
            <person name="Liberles D.A."/>
            <person name="Roe R.M."/>
            <person name="Vargo E.L."/>
            <person name="Vilcinskas A."/>
            <person name="Wang J."/>
            <person name="Bornberg-Bauer E."/>
            <person name="Korb J."/>
            <person name="Zhang G."/>
            <person name="Liebig J."/>
        </authorList>
    </citation>
    <scope>NUCLEOTIDE SEQUENCE [LARGE SCALE GENOMIC DNA]</scope>
    <source>
        <tissue evidence="13">Whole organism</tissue>
    </source>
</reference>
<evidence type="ECO:0000256" key="2">
    <source>
        <dbReference type="ARBA" id="ARBA00005928"/>
    </source>
</evidence>
<evidence type="ECO:0000256" key="3">
    <source>
        <dbReference type="ARBA" id="ARBA00022516"/>
    </source>
</evidence>
<evidence type="ECO:0000259" key="12">
    <source>
        <dbReference type="Pfam" id="PF07993"/>
    </source>
</evidence>
<dbReference type="eggNOG" id="KOG1221">
    <property type="taxonomic scope" value="Eukaryota"/>
</dbReference>
<evidence type="ECO:0000256" key="6">
    <source>
        <dbReference type="ARBA" id="ARBA00022989"/>
    </source>
</evidence>
<keyword evidence="8 10" id="KW-0472">Membrane</keyword>
<comment type="subcellular location">
    <subcellularLocation>
        <location evidence="1">Membrane</location>
        <topology evidence="1">Multi-pass membrane protein</topology>
    </subcellularLocation>
</comment>
<comment type="similarity">
    <text evidence="2 10">Belongs to the fatty acyl-CoA reductase family.</text>
</comment>
<dbReference type="InterPro" id="IPR026055">
    <property type="entry name" value="FAR"/>
</dbReference>
<comment type="function">
    <text evidence="10">Catalyzes the reduction of fatty acyl-CoA to fatty alcohols.</text>
</comment>
<accession>A0A067QZV4</accession>
<feature type="domain" description="Thioester reductase (TE)" evidence="12">
    <location>
        <begin position="15"/>
        <end position="285"/>
    </location>
</feature>
<dbReference type="Proteomes" id="UP000027135">
    <property type="component" value="Unassembled WGS sequence"/>
</dbReference>
<evidence type="ECO:0000256" key="4">
    <source>
        <dbReference type="ARBA" id="ARBA00022692"/>
    </source>
</evidence>
<dbReference type="EC" id="1.2.1.84" evidence="10"/>
<dbReference type="EMBL" id="KK852809">
    <property type="protein sequence ID" value="KDR15980.1"/>
    <property type="molecule type" value="Genomic_DNA"/>
</dbReference>
<dbReference type="FunFam" id="3.40.50.720:FF:000143">
    <property type="entry name" value="Fatty acyl-CoA reductase"/>
    <property type="match status" value="1"/>
</dbReference>
<dbReference type="PANTHER" id="PTHR11011:SF24">
    <property type="entry name" value="FATTY ACYL-COA REDUCTASE"/>
    <property type="match status" value="1"/>
</dbReference>
<dbReference type="PANTHER" id="PTHR11011">
    <property type="entry name" value="MALE STERILITY PROTEIN 2-RELATED"/>
    <property type="match status" value="1"/>
</dbReference>
<feature type="domain" description="Fatty acyl-CoA reductase C-terminal" evidence="11">
    <location>
        <begin position="361"/>
        <end position="443"/>
    </location>
</feature>
<comment type="catalytic activity">
    <reaction evidence="9 10">
        <text>a long-chain fatty acyl-CoA + 2 NADPH + 2 H(+) = a long-chain primary fatty alcohol + 2 NADP(+) + CoA</text>
        <dbReference type="Rhea" id="RHEA:52716"/>
        <dbReference type="ChEBI" id="CHEBI:15378"/>
        <dbReference type="ChEBI" id="CHEBI:57287"/>
        <dbReference type="ChEBI" id="CHEBI:57783"/>
        <dbReference type="ChEBI" id="CHEBI:58349"/>
        <dbReference type="ChEBI" id="CHEBI:77396"/>
        <dbReference type="ChEBI" id="CHEBI:83139"/>
        <dbReference type="EC" id="1.2.1.84"/>
    </reaction>
</comment>
<dbReference type="FunCoup" id="A0A067QZV4">
    <property type="interactions" value="55"/>
</dbReference>
<evidence type="ECO:0000256" key="5">
    <source>
        <dbReference type="ARBA" id="ARBA00022857"/>
    </source>
</evidence>
<dbReference type="GO" id="GO:0102965">
    <property type="term" value="F:alcohol-forming long-chain fatty acyl-CoA reductase activity"/>
    <property type="evidence" value="ECO:0007669"/>
    <property type="project" value="UniProtKB-EC"/>
</dbReference>
<feature type="transmembrane region" description="Helical" evidence="10">
    <location>
        <begin position="457"/>
        <end position="477"/>
    </location>
</feature>
<name>A0A067QZV4_ZOONE</name>
<evidence type="ECO:0000259" key="11">
    <source>
        <dbReference type="Pfam" id="PF03015"/>
    </source>
</evidence>
<proteinExistence type="inferred from homology"/>
<evidence type="ECO:0000256" key="9">
    <source>
        <dbReference type="ARBA" id="ARBA00052530"/>
    </source>
</evidence>
<dbReference type="CDD" id="cd05236">
    <property type="entry name" value="FAR-N_SDR_e"/>
    <property type="match status" value="1"/>
</dbReference>
<dbReference type="Pfam" id="PF07993">
    <property type="entry name" value="NAD_binding_4"/>
    <property type="match status" value="1"/>
</dbReference>
<keyword evidence="5 10" id="KW-0521">NADP</keyword>